<feature type="domain" description="CBS" evidence="3">
    <location>
        <begin position="76"/>
        <end position="132"/>
    </location>
</feature>
<name>A0A3B0SUT5_9ZZZZ</name>
<evidence type="ECO:0008006" key="5">
    <source>
        <dbReference type="Google" id="ProtNLM"/>
    </source>
</evidence>
<evidence type="ECO:0000259" key="3">
    <source>
        <dbReference type="PROSITE" id="PS51371"/>
    </source>
</evidence>
<dbReference type="CDD" id="cd04586">
    <property type="entry name" value="CBS_pair_BON_assoc"/>
    <property type="match status" value="1"/>
</dbReference>
<feature type="domain" description="BON" evidence="2">
    <location>
        <begin position="129"/>
        <end position="198"/>
    </location>
</feature>
<accession>A0A3B0SUT5</accession>
<dbReference type="Gene3D" id="3.10.580.10">
    <property type="entry name" value="CBS-domain"/>
    <property type="match status" value="1"/>
</dbReference>
<protein>
    <recommendedName>
        <fullName evidence="5">Inosine-5'-monophosphate dehydrogenase</fullName>
    </recommendedName>
</protein>
<reference evidence="4" key="1">
    <citation type="submission" date="2018-06" db="EMBL/GenBank/DDBJ databases">
        <authorList>
            <person name="Zhirakovskaya E."/>
        </authorList>
    </citation>
    <scope>NUCLEOTIDE SEQUENCE</scope>
</reference>
<feature type="domain" description="CBS" evidence="3">
    <location>
        <begin position="7"/>
        <end position="63"/>
    </location>
</feature>
<keyword evidence="1" id="KW-0129">CBS domain</keyword>
<dbReference type="PANTHER" id="PTHR43080:SF2">
    <property type="entry name" value="CBS DOMAIN-CONTAINING PROTEIN"/>
    <property type="match status" value="1"/>
</dbReference>
<proteinExistence type="predicted"/>
<dbReference type="PROSITE" id="PS50914">
    <property type="entry name" value="BON"/>
    <property type="match status" value="1"/>
</dbReference>
<dbReference type="AlphaFoldDB" id="A0A3B0SUT5"/>
<dbReference type="PIRSF" id="PIRSF036990">
    <property type="entry name" value="UCP036990_CBS_BON"/>
    <property type="match status" value="1"/>
</dbReference>
<dbReference type="InterPro" id="IPR046342">
    <property type="entry name" value="CBS_dom_sf"/>
</dbReference>
<dbReference type="Gene3D" id="3.30.1340.30">
    <property type="match status" value="1"/>
</dbReference>
<dbReference type="InterPro" id="IPR000644">
    <property type="entry name" value="CBS_dom"/>
</dbReference>
<dbReference type="PANTHER" id="PTHR43080">
    <property type="entry name" value="CBS DOMAIN-CONTAINING PROTEIN CBSX3, MITOCHONDRIAL"/>
    <property type="match status" value="1"/>
</dbReference>
<evidence type="ECO:0000259" key="2">
    <source>
        <dbReference type="PROSITE" id="PS50914"/>
    </source>
</evidence>
<dbReference type="InterPro" id="IPR007055">
    <property type="entry name" value="BON_dom"/>
</dbReference>
<dbReference type="InterPro" id="IPR017080">
    <property type="entry name" value="UCP036990_CBS_BON"/>
</dbReference>
<dbReference type="SUPFAM" id="SSF54631">
    <property type="entry name" value="CBS-domain pair"/>
    <property type="match status" value="1"/>
</dbReference>
<sequence>MNVVDLMTTNVATVSPDTSLRGAARIMFRSQVSGLPVTDDNGLLVGIITEADFLRLELSRVESDNPAAVESVGDIMTRTVETIGPNTPLIEAAKVMVVREVKRLPVVDDGDQLVGIISRMDVVNAFTRPDEVIEDEIREDIVRRVLGLEPSELDVTVKEGVVYLRGAMGTQAEASLLAEMTRRLDGVLKVASELTWPLGSV</sequence>
<evidence type="ECO:0000256" key="1">
    <source>
        <dbReference type="ARBA" id="ARBA00023122"/>
    </source>
</evidence>
<dbReference type="InterPro" id="IPR051257">
    <property type="entry name" value="Diverse_CBS-Domain"/>
</dbReference>
<dbReference type="SMART" id="SM00116">
    <property type="entry name" value="CBS"/>
    <property type="match status" value="2"/>
</dbReference>
<evidence type="ECO:0000313" key="4">
    <source>
        <dbReference type="EMBL" id="VAW04847.1"/>
    </source>
</evidence>
<dbReference type="PROSITE" id="PS51371">
    <property type="entry name" value="CBS"/>
    <property type="match status" value="2"/>
</dbReference>
<dbReference type="Pfam" id="PF00571">
    <property type="entry name" value="CBS"/>
    <property type="match status" value="2"/>
</dbReference>
<organism evidence="4">
    <name type="scientific">hydrothermal vent metagenome</name>
    <dbReference type="NCBI Taxonomy" id="652676"/>
    <lineage>
        <taxon>unclassified sequences</taxon>
        <taxon>metagenomes</taxon>
        <taxon>ecological metagenomes</taxon>
    </lineage>
</organism>
<gene>
    <name evidence="4" type="ORF">MNBD_ACTINO02-1838</name>
</gene>
<dbReference type="EMBL" id="UOEK01000302">
    <property type="protein sequence ID" value="VAW04847.1"/>
    <property type="molecule type" value="Genomic_DNA"/>
</dbReference>
<dbReference type="Pfam" id="PF04972">
    <property type="entry name" value="BON"/>
    <property type="match status" value="1"/>
</dbReference>